<keyword evidence="3" id="KW-1185">Reference proteome</keyword>
<dbReference type="InParanoid" id="A0A2H3D2E9"/>
<accession>A0A2H3D2E9</accession>
<evidence type="ECO:0000313" key="3">
    <source>
        <dbReference type="Proteomes" id="UP000217790"/>
    </source>
</evidence>
<organism evidence="2 3">
    <name type="scientific">Armillaria gallica</name>
    <name type="common">Bulbous honey fungus</name>
    <name type="synonym">Armillaria bulbosa</name>
    <dbReference type="NCBI Taxonomy" id="47427"/>
    <lineage>
        <taxon>Eukaryota</taxon>
        <taxon>Fungi</taxon>
        <taxon>Dikarya</taxon>
        <taxon>Basidiomycota</taxon>
        <taxon>Agaricomycotina</taxon>
        <taxon>Agaricomycetes</taxon>
        <taxon>Agaricomycetidae</taxon>
        <taxon>Agaricales</taxon>
        <taxon>Marasmiineae</taxon>
        <taxon>Physalacriaceae</taxon>
        <taxon>Armillaria</taxon>
    </lineage>
</organism>
<dbReference type="AlphaFoldDB" id="A0A2H3D2E9"/>
<dbReference type="EMBL" id="KZ293674">
    <property type="protein sequence ID" value="PBK88250.1"/>
    <property type="molecule type" value="Genomic_DNA"/>
</dbReference>
<sequence length="86" mass="9972">MQSRGRTLTILVVTIPSLERYIGLVAATESRALRHQLDLSRLLALHLYNIDSITHWRLCDAFTILYYTICVLLVIQYIDFMILCDT</sequence>
<feature type="transmembrane region" description="Helical" evidence="1">
    <location>
        <begin position="64"/>
        <end position="84"/>
    </location>
</feature>
<dbReference type="Proteomes" id="UP000217790">
    <property type="component" value="Unassembled WGS sequence"/>
</dbReference>
<keyword evidence="1" id="KW-0472">Membrane</keyword>
<evidence type="ECO:0000256" key="1">
    <source>
        <dbReference type="SAM" id="Phobius"/>
    </source>
</evidence>
<reference evidence="3" key="1">
    <citation type="journal article" date="2017" name="Nat. Ecol. Evol.">
        <title>Genome expansion and lineage-specific genetic innovations in the forest pathogenic fungi Armillaria.</title>
        <authorList>
            <person name="Sipos G."/>
            <person name="Prasanna A.N."/>
            <person name="Walter M.C."/>
            <person name="O'Connor E."/>
            <person name="Balint B."/>
            <person name="Krizsan K."/>
            <person name="Kiss B."/>
            <person name="Hess J."/>
            <person name="Varga T."/>
            <person name="Slot J."/>
            <person name="Riley R."/>
            <person name="Boka B."/>
            <person name="Rigling D."/>
            <person name="Barry K."/>
            <person name="Lee J."/>
            <person name="Mihaltcheva S."/>
            <person name="LaButti K."/>
            <person name="Lipzen A."/>
            <person name="Waldron R."/>
            <person name="Moloney N.M."/>
            <person name="Sperisen C."/>
            <person name="Kredics L."/>
            <person name="Vagvoelgyi C."/>
            <person name="Patrignani A."/>
            <person name="Fitzpatrick D."/>
            <person name="Nagy I."/>
            <person name="Doyle S."/>
            <person name="Anderson J.B."/>
            <person name="Grigoriev I.V."/>
            <person name="Gueldener U."/>
            <person name="Muensterkoetter M."/>
            <person name="Nagy L.G."/>
        </authorList>
    </citation>
    <scope>NUCLEOTIDE SEQUENCE [LARGE SCALE GENOMIC DNA]</scope>
    <source>
        <strain evidence="3">Ar21-2</strain>
    </source>
</reference>
<name>A0A2H3D2E9_ARMGA</name>
<keyword evidence="1" id="KW-1133">Transmembrane helix</keyword>
<protein>
    <submittedName>
        <fullName evidence="2">Uncharacterized protein</fullName>
    </submittedName>
</protein>
<gene>
    <name evidence="2" type="ORF">ARMGADRAFT_435904</name>
</gene>
<keyword evidence="1" id="KW-0812">Transmembrane</keyword>
<evidence type="ECO:0000313" key="2">
    <source>
        <dbReference type="EMBL" id="PBK88250.1"/>
    </source>
</evidence>
<proteinExistence type="predicted"/>